<reference evidence="2 3" key="1">
    <citation type="submission" date="2023-07" db="EMBL/GenBank/DDBJ databases">
        <title>Sorghum-associated microbial communities from plants grown in Nebraska, USA.</title>
        <authorList>
            <person name="Schachtman D."/>
        </authorList>
    </citation>
    <scope>NUCLEOTIDE SEQUENCE [LARGE SCALE GENOMIC DNA]</scope>
    <source>
        <strain evidence="2 3">DS1314</strain>
    </source>
</reference>
<keyword evidence="1" id="KW-0472">Membrane</keyword>
<dbReference type="Proteomes" id="UP001233836">
    <property type="component" value="Unassembled WGS sequence"/>
</dbReference>
<evidence type="ECO:0000313" key="3">
    <source>
        <dbReference type="Proteomes" id="UP001233836"/>
    </source>
</evidence>
<keyword evidence="1" id="KW-1133">Transmembrane helix</keyword>
<dbReference type="RefSeq" id="WP_307216382.1">
    <property type="nucleotide sequence ID" value="NZ_JAUSTI010000006.1"/>
</dbReference>
<proteinExistence type="predicted"/>
<gene>
    <name evidence="2" type="ORF">J2T19_002681</name>
</gene>
<protein>
    <submittedName>
        <fullName evidence="2">Uncharacterized protein</fullName>
    </submittedName>
</protein>
<dbReference type="EMBL" id="JAUSTI010000006">
    <property type="protein sequence ID" value="MDQ0171229.1"/>
    <property type="molecule type" value="Genomic_DNA"/>
</dbReference>
<name>A0ABT9WDW6_9BACL</name>
<evidence type="ECO:0000313" key="2">
    <source>
        <dbReference type="EMBL" id="MDQ0171229.1"/>
    </source>
</evidence>
<accession>A0ABT9WDW6</accession>
<sequence length="241" mass="27422">MPELKLGIKHIIQLIVLIVVISIVVLFLVVLRPFFFSSISEKQAEAIAIKYAAEEYDEDVIIDRVFLHGGFLAYLIDGHFQNEHQTSFRMLVDDDSGRVSDFEFSKDYANMQMLELNNTYAEELIAKGYEVPERYVSSYGDTFFVAYSCAESKDCDIHELQVRLPDGSSQDEIGAFGDLYRWQKTLPVRIDSIYVDSPEGEGVSRCLRPDASIGNPDHGQSDQYAWMDFIEQGKCTNRGDK</sequence>
<feature type="transmembrane region" description="Helical" evidence="1">
    <location>
        <begin position="12"/>
        <end position="35"/>
    </location>
</feature>
<comment type="caution">
    <text evidence="2">The sequence shown here is derived from an EMBL/GenBank/DDBJ whole genome shotgun (WGS) entry which is preliminary data.</text>
</comment>
<keyword evidence="1" id="KW-0812">Transmembrane</keyword>
<organism evidence="2 3">
    <name type="scientific">Paenibacillus tundrae</name>
    <dbReference type="NCBI Taxonomy" id="528187"/>
    <lineage>
        <taxon>Bacteria</taxon>
        <taxon>Bacillati</taxon>
        <taxon>Bacillota</taxon>
        <taxon>Bacilli</taxon>
        <taxon>Bacillales</taxon>
        <taxon>Paenibacillaceae</taxon>
        <taxon>Paenibacillus</taxon>
    </lineage>
</organism>
<evidence type="ECO:0000256" key="1">
    <source>
        <dbReference type="SAM" id="Phobius"/>
    </source>
</evidence>
<keyword evidence="3" id="KW-1185">Reference proteome</keyword>